<evidence type="ECO:0000313" key="2">
    <source>
        <dbReference type="EMBL" id="MCA9754464.1"/>
    </source>
</evidence>
<keyword evidence="1" id="KW-0732">Signal</keyword>
<dbReference type="Proteomes" id="UP000739538">
    <property type="component" value="Unassembled WGS sequence"/>
</dbReference>
<evidence type="ECO:0008006" key="4">
    <source>
        <dbReference type="Google" id="ProtNLM"/>
    </source>
</evidence>
<feature type="signal peptide" evidence="1">
    <location>
        <begin position="1"/>
        <end position="20"/>
    </location>
</feature>
<comment type="caution">
    <text evidence="2">The sequence shown here is derived from an EMBL/GenBank/DDBJ whole genome shotgun (WGS) entry which is preliminary data.</text>
</comment>
<feature type="chain" id="PRO_5036802120" description="Periplasmic heavy metal sensor" evidence="1">
    <location>
        <begin position="21"/>
        <end position="149"/>
    </location>
</feature>
<sequence length="149" mass="16490">MRRIHTALLSTLAVCGVAFAQGDKDKQPAETLNDRSVHSETVSAQQLRRAMNEEIQARLVAQDLTKSRLENELAGAHSGLARMDVQRRLHAAHLQTWRDILAIQLEYATLAGATEHAEHLAARIARLDEGLSRPGTQIPSRREAGEEAR</sequence>
<dbReference type="EMBL" id="JAGQHS010000004">
    <property type="protein sequence ID" value="MCA9754464.1"/>
    <property type="molecule type" value="Genomic_DNA"/>
</dbReference>
<evidence type="ECO:0000256" key="1">
    <source>
        <dbReference type="SAM" id="SignalP"/>
    </source>
</evidence>
<protein>
    <recommendedName>
        <fullName evidence="4">Periplasmic heavy metal sensor</fullName>
    </recommendedName>
</protein>
<accession>A0A956N8A2</accession>
<name>A0A956N8A2_UNCEI</name>
<proteinExistence type="predicted"/>
<reference evidence="2" key="1">
    <citation type="submission" date="2020-04" db="EMBL/GenBank/DDBJ databases">
        <authorList>
            <person name="Zhang T."/>
        </authorList>
    </citation>
    <scope>NUCLEOTIDE SEQUENCE</scope>
    <source>
        <strain evidence="2">HKST-UBA02</strain>
    </source>
</reference>
<organism evidence="2 3">
    <name type="scientific">Eiseniibacteriota bacterium</name>
    <dbReference type="NCBI Taxonomy" id="2212470"/>
    <lineage>
        <taxon>Bacteria</taxon>
        <taxon>Candidatus Eiseniibacteriota</taxon>
    </lineage>
</organism>
<dbReference type="AlphaFoldDB" id="A0A956N8A2"/>
<reference evidence="2" key="2">
    <citation type="journal article" date="2021" name="Microbiome">
        <title>Successional dynamics and alternative stable states in a saline activated sludge microbial community over 9 years.</title>
        <authorList>
            <person name="Wang Y."/>
            <person name="Ye J."/>
            <person name="Ju F."/>
            <person name="Liu L."/>
            <person name="Boyd J.A."/>
            <person name="Deng Y."/>
            <person name="Parks D.H."/>
            <person name="Jiang X."/>
            <person name="Yin X."/>
            <person name="Woodcroft B.J."/>
            <person name="Tyson G.W."/>
            <person name="Hugenholtz P."/>
            <person name="Polz M.F."/>
            <person name="Zhang T."/>
        </authorList>
    </citation>
    <scope>NUCLEOTIDE SEQUENCE</scope>
    <source>
        <strain evidence="2">HKST-UBA02</strain>
    </source>
</reference>
<evidence type="ECO:0000313" key="3">
    <source>
        <dbReference type="Proteomes" id="UP000739538"/>
    </source>
</evidence>
<gene>
    <name evidence="2" type="ORF">KDA27_01575</name>
</gene>